<protein>
    <recommendedName>
        <fullName evidence="8">Ribonuclease VapC</fullName>
        <shortName evidence="8">RNase VapC</shortName>
        <ecNumber evidence="8">3.1.-.-</ecNumber>
    </recommendedName>
    <alternativeName>
        <fullName evidence="8">Toxin VapC</fullName>
    </alternativeName>
</protein>
<dbReference type="GO" id="GO:0090729">
    <property type="term" value="F:toxin activity"/>
    <property type="evidence" value="ECO:0007669"/>
    <property type="project" value="UniProtKB-KW"/>
</dbReference>
<dbReference type="InterPro" id="IPR050556">
    <property type="entry name" value="Type_II_TA_system_RNase"/>
</dbReference>
<evidence type="ECO:0000256" key="3">
    <source>
        <dbReference type="ARBA" id="ARBA00022722"/>
    </source>
</evidence>
<gene>
    <name evidence="8 10" type="primary">vapC</name>
    <name evidence="10" type="ORF">EPICR_80084</name>
</gene>
<reference evidence="10" key="1">
    <citation type="submission" date="2019-01" db="EMBL/GenBank/DDBJ databases">
        <authorList>
            <consortium name="Genoscope - CEA"/>
            <person name="William W."/>
        </authorList>
    </citation>
    <scope>NUCLEOTIDE SEQUENCE</scope>
    <source>
        <strain evidence="10">CR-1</strain>
    </source>
</reference>
<accession>A0A484HJE5</accession>
<evidence type="ECO:0000256" key="5">
    <source>
        <dbReference type="ARBA" id="ARBA00022801"/>
    </source>
</evidence>
<dbReference type="SUPFAM" id="SSF88723">
    <property type="entry name" value="PIN domain-like"/>
    <property type="match status" value="1"/>
</dbReference>
<keyword evidence="4 8" id="KW-0479">Metal-binding</keyword>
<dbReference type="InterPro" id="IPR022907">
    <property type="entry name" value="VapC_family"/>
</dbReference>
<feature type="binding site" evidence="8">
    <location>
        <position position="98"/>
    </location>
    <ligand>
        <name>Mg(2+)</name>
        <dbReference type="ChEBI" id="CHEBI:18420"/>
    </ligand>
</feature>
<proteinExistence type="inferred from homology"/>
<evidence type="ECO:0000256" key="7">
    <source>
        <dbReference type="ARBA" id="ARBA00038093"/>
    </source>
</evidence>
<feature type="domain" description="PIN" evidence="9">
    <location>
        <begin position="4"/>
        <end position="124"/>
    </location>
</feature>
<keyword evidence="5 8" id="KW-0378">Hydrolase</keyword>
<comment type="function">
    <text evidence="8">Toxic component of a toxin-antitoxin (TA) system. An RNase.</text>
</comment>
<evidence type="ECO:0000256" key="6">
    <source>
        <dbReference type="ARBA" id="ARBA00022842"/>
    </source>
</evidence>
<keyword evidence="8" id="KW-0800">Toxin</keyword>
<dbReference type="GO" id="GO:0016787">
    <property type="term" value="F:hydrolase activity"/>
    <property type="evidence" value="ECO:0007669"/>
    <property type="project" value="UniProtKB-KW"/>
</dbReference>
<evidence type="ECO:0000313" key="10">
    <source>
        <dbReference type="EMBL" id="VEN75391.1"/>
    </source>
</evidence>
<comment type="similarity">
    <text evidence="7 8">Belongs to the PINc/VapC protein family.</text>
</comment>
<keyword evidence="2 8" id="KW-1277">Toxin-antitoxin system</keyword>
<keyword evidence="6 8" id="KW-0460">Magnesium</keyword>
<sequence length="136" mass="15163">MKFMLDTNICIYIIKQKPPHVIDIFKQTEISQIGVSSITLSELTYGVSKSSKPGQNQVALAQFMAPLKILPYDDDAAQCYGDIRTHLEKKGAPIGPLDMLIAAHALSVPCALVTNNEKEFIRIPNLKIENWVRQPL</sequence>
<dbReference type="GO" id="GO:0000287">
    <property type="term" value="F:magnesium ion binding"/>
    <property type="evidence" value="ECO:0007669"/>
    <property type="project" value="UniProtKB-UniRule"/>
</dbReference>
<dbReference type="PANTHER" id="PTHR33653:SF1">
    <property type="entry name" value="RIBONUCLEASE VAPC2"/>
    <property type="match status" value="1"/>
</dbReference>
<dbReference type="GO" id="GO:0004519">
    <property type="term" value="F:endonuclease activity"/>
    <property type="evidence" value="ECO:0007669"/>
    <property type="project" value="UniProtKB-KW"/>
</dbReference>
<evidence type="ECO:0000256" key="4">
    <source>
        <dbReference type="ARBA" id="ARBA00022723"/>
    </source>
</evidence>
<evidence type="ECO:0000259" key="9">
    <source>
        <dbReference type="Pfam" id="PF01850"/>
    </source>
</evidence>
<dbReference type="HAMAP" id="MF_00265">
    <property type="entry name" value="VapC_Nob1"/>
    <property type="match status" value="1"/>
</dbReference>
<dbReference type="EMBL" id="CAACVI010000051">
    <property type="protein sequence ID" value="VEN75391.1"/>
    <property type="molecule type" value="Genomic_DNA"/>
</dbReference>
<keyword evidence="10" id="KW-0255">Endonuclease</keyword>
<comment type="cofactor">
    <cofactor evidence="1 8">
        <name>Mg(2+)</name>
        <dbReference type="ChEBI" id="CHEBI:18420"/>
    </cofactor>
</comment>
<feature type="binding site" evidence="8">
    <location>
        <position position="6"/>
    </location>
    <ligand>
        <name>Mg(2+)</name>
        <dbReference type="ChEBI" id="CHEBI:18420"/>
    </ligand>
</feature>
<dbReference type="PANTHER" id="PTHR33653">
    <property type="entry name" value="RIBONUCLEASE VAPC2"/>
    <property type="match status" value="1"/>
</dbReference>
<organism evidence="10">
    <name type="scientific">uncultured Desulfobacteraceae bacterium</name>
    <dbReference type="NCBI Taxonomy" id="218296"/>
    <lineage>
        <taxon>Bacteria</taxon>
        <taxon>Pseudomonadati</taxon>
        <taxon>Thermodesulfobacteriota</taxon>
        <taxon>Desulfobacteria</taxon>
        <taxon>Desulfobacterales</taxon>
        <taxon>Desulfobacteraceae</taxon>
        <taxon>environmental samples</taxon>
    </lineage>
</organism>
<evidence type="ECO:0000256" key="8">
    <source>
        <dbReference type="HAMAP-Rule" id="MF_00265"/>
    </source>
</evidence>
<dbReference type="InterPro" id="IPR029060">
    <property type="entry name" value="PIN-like_dom_sf"/>
</dbReference>
<dbReference type="EC" id="3.1.-.-" evidence="8"/>
<evidence type="ECO:0000256" key="1">
    <source>
        <dbReference type="ARBA" id="ARBA00001946"/>
    </source>
</evidence>
<dbReference type="Gene3D" id="3.40.50.1010">
    <property type="entry name" value="5'-nuclease"/>
    <property type="match status" value="1"/>
</dbReference>
<dbReference type="CDD" id="cd09881">
    <property type="entry name" value="PIN_VapC4-5_FitB-like"/>
    <property type="match status" value="1"/>
</dbReference>
<evidence type="ECO:0000256" key="2">
    <source>
        <dbReference type="ARBA" id="ARBA00022649"/>
    </source>
</evidence>
<keyword evidence="3 8" id="KW-0540">Nuclease</keyword>
<dbReference type="Pfam" id="PF01850">
    <property type="entry name" value="PIN"/>
    <property type="match status" value="1"/>
</dbReference>
<dbReference type="GO" id="GO:0004540">
    <property type="term" value="F:RNA nuclease activity"/>
    <property type="evidence" value="ECO:0007669"/>
    <property type="project" value="InterPro"/>
</dbReference>
<dbReference type="InterPro" id="IPR002716">
    <property type="entry name" value="PIN_dom"/>
</dbReference>
<name>A0A484HJE5_9BACT</name>
<dbReference type="AlphaFoldDB" id="A0A484HJE5"/>